<organism evidence="1 2">
    <name type="scientific">Pyrobaculum oguniense (strain DSM 13380 / JCM 10595 / TE7)</name>
    <dbReference type="NCBI Taxonomy" id="698757"/>
    <lineage>
        <taxon>Archaea</taxon>
        <taxon>Thermoproteota</taxon>
        <taxon>Thermoprotei</taxon>
        <taxon>Thermoproteales</taxon>
        <taxon>Thermoproteaceae</taxon>
        <taxon>Pyrobaculum</taxon>
    </lineage>
</organism>
<reference evidence="1 2" key="1">
    <citation type="journal article" date="2012" name="Stand. Genomic Sci.">
        <title>Complete genome sequence of Pyrobaculum oguniense.</title>
        <authorList>
            <person name="Bernick D.L."/>
            <person name="Karplus K."/>
            <person name="Lui L.M."/>
            <person name="Coker J.K."/>
            <person name="Murphy J.N."/>
            <person name="Chan P.P."/>
            <person name="Cozen A.E."/>
            <person name="Lowe T.M."/>
        </authorList>
    </citation>
    <scope>NUCLEOTIDE SEQUENCE [LARGE SCALE GENOMIC DNA]</scope>
    <source>
        <strain evidence="1 2">TE7</strain>
    </source>
</reference>
<dbReference type="STRING" id="698757.Pogu_1501"/>
<dbReference type="KEGG" id="pog:Pogu_1501"/>
<dbReference type="EMBL" id="CP003316">
    <property type="protein sequence ID" value="AFA39528.1"/>
    <property type="molecule type" value="Genomic_DNA"/>
</dbReference>
<evidence type="ECO:0000313" key="2">
    <source>
        <dbReference type="Proteomes" id="UP000009062"/>
    </source>
</evidence>
<protein>
    <recommendedName>
        <fullName evidence="3">Archaeal flagellin N-terminal-like domain protein</fullName>
    </recommendedName>
</protein>
<sequence length="116" mass="12546">MWRVLAGIVIALAVLLIVVSVISSFSSAAITYADSFNKTIVLQVDASRIFYADKLTALLRPIGGDGESYKAECRRALLRGGFRYAVFLCNATQAPPGIYIIQIEGLIPIEGVVVVR</sequence>
<name>H6QC56_PYROT</name>
<accession>H6QC56</accession>
<keyword evidence="2" id="KW-1185">Reference proteome</keyword>
<gene>
    <name evidence="1" type="ordered locus">Pogu_1501</name>
</gene>
<dbReference type="AlphaFoldDB" id="H6QC56"/>
<proteinExistence type="predicted"/>
<dbReference type="eggNOG" id="arCOG09769">
    <property type="taxonomic scope" value="Archaea"/>
</dbReference>
<dbReference type="HOGENOM" id="CLU_2091390_0_0_2"/>
<evidence type="ECO:0000313" key="1">
    <source>
        <dbReference type="EMBL" id="AFA39528.1"/>
    </source>
</evidence>
<dbReference type="Proteomes" id="UP000009062">
    <property type="component" value="Chromosome"/>
</dbReference>
<evidence type="ECO:0008006" key="3">
    <source>
        <dbReference type="Google" id="ProtNLM"/>
    </source>
</evidence>